<dbReference type="PANTHER" id="PTHR46066:SF2">
    <property type="entry name" value="CHITINASE DOMAIN-CONTAINING PROTEIN 1"/>
    <property type="match status" value="1"/>
</dbReference>
<evidence type="ECO:0000313" key="5">
    <source>
        <dbReference type="EMBL" id="CEP03318.1"/>
    </source>
</evidence>
<dbReference type="EMBL" id="OVEO01000004">
    <property type="protein sequence ID" value="SPQ95558.1"/>
    <property type="molecule type" value="Genomic_DNA"/>
</dbReference>
<dbReference type="OMA" id="YSINERI"/>
<dbReference type="STRING" id="37360.A0A0G4J6U6"/>
<reference evidence="5 7" key="1">
    <citation type="submission" date="2015-02" db="EMBL/GenBank/DDBJ databases">
        <authorList>
            <person name="Chooi Y.-H."/>
        </authorList>
    </citation>
    <scope>NUCLEOTIDE SEQUENCE [LARGE SCALE GENOMIC DNA]</scope>
    <source>
        <strain evidence="5">E3</strain>
    </source>
</reference>
<dbReference type="InterPro" id="IPR011583">
    <property type="entry name" value="Chitinase_II/V-like_cat"/>
</dbReference>
<proteinExistence type="inferred from homology"/>
<dbReference type="Proteomes" id="UP000039324">
    <property type="component" value="Unassembled WGS sequence"/>
</dbReference>
<dbReference type="InterPro" id="IPR001223">
    <property type="entry name" value="Glyco_hydro18_cat"/>
</dbReference>
<evidence type="ECO:0000256" key="2">
    <source>
        <dbReference type="ARBA" id="ARBA00040976"/>
    </source>
</evidence>
<dbReference type="Gene3D" id="3.20.20.80">
    <property type="entry name" value="Glycosidases"/>
    <property type="match status" value="1"/>
</dbReference>
<dbReference type="Gene3D" id="3.10.50.10">
    <property type="match status" value="1"/>
</dbReference>
<feature type="domain" description="GH18" evidence="4">
    <location>
        <begin position="84"/>
        <end position="408"/>
    </location>
</feature>
<dbReference type="PROSITE" id="PS51910">
    <property type="entry name" value="GH18_2"/>
    <property type="match status" value="1"/>
</dbReference>
<sequence>MSHGRRRSTAAATANATPAPSWRVGRSLAGVCAVAAAAVSLGVILQWSGAPEPTTRGLTPRAIIAAHQRAASEPPTPASKAFPGQVLGFVTPWNPDGYDVAKVYRRKFTMISPVWFQIRPEAIITGGHDVDRQWVNDVRGNDGLGPKIVPRFNMEGFDGQGMAALLTEPLPTIRAVVEQIKKHDFDGIVLEMTEALLLSKRVQAWVRERQGGEMPDLVGAFVVPLATSLSALGKAITVVASPHEQLFSQHDLKRLVQHVDQIAVMTYDYNDDHLIGPLAPFPWVSTVMKRLLEAVPEDPERLLLGLNFYGQDHVGEFGTKMSEAPRAVVAHDYIKILEKSATPDTPLTFLDEEKEHLATYRDAKGRRHTVIYPSTLSIKSRVDLARKLRTGIQIWEIGQGLSQFMDLL</sequence>
<evidence type="ECO:0000313" key="8">
    <source>
        <dbReference type="Proteomes" id="UP000290189"/>
    </source>
</evidence>
<dbReference type="SUPFAM" id="SSF51445">
    <property type="entry name" value="(Trans)glycosidases"/>
    <property type="match status" value="1"/>
</dbReference>
<organism evidence="5 7">
    <name type="scientific">Plasmodiophora brassicae</name>
    <name type="common">Clubroot disease agent</name>
    <dbReference type="NCBI Taxonomy" id="37360"/>
    <lineage>
        <taxon>Eukaryota</taxon>
        <taxon>Sar</taxon>
        <taxon>Rhizaria</taxon>
        <taxon>Endomyxa</taxon>
        <taxon>Phytomyxea</taxon>
        <taxon>Plasmodiophorida</taxon>
        <taxon>Plasmodiophoridae</taxon>
        <taxon>Plasmodiophora</taxon>
    </lineage>
</organism>
<feature type="transmembrane region" description="Helical" evidence="3">
    <location>
        <begin position="28"/>
        <end position="47"/>
    </location>
</feature>
<dbReference type="SMART" id="SM00636">
    <property type="entry name" value="Glyco_18"/>
    <property type="match status" value="1"/>
</dbReference>
<comment type="similarity">
    <text evidence="1">Belongs to the glycosyl hydrolase 18 family.</text>
</comment>
<keyword evidence="7" id="KW-1185">Reference proteome</keyword>
<evidence type="ECO:0000313" key="6">
    <source>
        <dbReference type="EMBL" id="SPQ95558.1"/>
    </source>
</evidence>
<keyword evidence="3" id="KW-0472">Membrane</keyword>
<name>A0A0G4J6U6_PLABS</name>
<gene>
    <name evidence="5" type="ORF">PBRA_003078</name>
    <name evidence="6" type="ORF">PLBR_LOCUS2773</name>
</gene>
<dbReference type="GO" id="GO:0008061">
    <property type="term" value="F:chitin binding"/>
    <property type="evidence" value="ECO:0007669"/>
    <property type="project" value="InterPro"/>
</dbReference>
<dbReference type="InterPro" id="IPR029070">
    <property type="entry name" value="Chitinase_insertion_sf"/>
</dbReference>
<dbReference type="AlphaFoldDB" id="A0A0G4J6U6"/>
<reference evidence="6 8" key="2">
    <citation type="submission" date="2018-03" db="EMBL/GenBank/DDBJ databases">
        <authorList>
            <person name="Fogelqvist J."/>
        </authorList>
    </citation>
    <scope>NUCLEOTIDE SEQUENCE [LARGE SCALE GENOMIC DNA]</scope>
</reference>
<dbReference type="GO" id="GO:0012505">
    <property type="term" value="C:endomembrane system"/>
    <property type="evidence" value="ECO:0007669"/>
    <property type="project" value="TreeGrafter"/>
</dbReference>
<keyword evidence="3" id="KW-1133">Transmembrane helix</keyword>
<dbReference type="InterPro" id="IPR017853">
    <property type="entry name" value="GH"/>
</dbReference>
<accession>A0A0G4J6U6</accession>
<evidence type="ECO:0000259" key="4">
    <source>
        <dbReference type="PROSITE" id="PS51910"/>
    </source>
</evidence>
<dbReference type="OrthoDB" id="10254444at2759"/>
<dbReference type="Proteomes" id="UP000290189">
    <property type="component" value="Unassembled WGS sequence"/>
</dbReference>
<dbReference type="Pfam" id="PF00704">
    <property type="entry name" value="Glyco_hydro_18"/>
    <property type="match status" value="1"/>
</dbReference>
<evidence type="ECO:0000256" key="1">
    <source>
        <dbReference type="ARBA" id="ARBA00009336"/>
    </source>
</evidence>
<dbReference type="PANTHER" id="PTHR46066">
    <property type="entry name" value="CHITINASE DOMAIN-CONTAINING PROTEIN 1 FAMILY MEMBER"/>
    <property type="match status" value="1"/>
</dbReference>
<keyword evidence="6" id="KW-0496">Mitochondrion</keyword>
<protein>
    <recommendedName>
        <fullName evidence="2">Chitinase domain-containing protein 1</fullName>
    </recommendedName>
</protein>
<dbReference type="EMBL" id="CDSF01000144">
    <property type="protein sequence ID" value="CEP03318.1"/>
    <property type="molecule type" value="Genomic_DNA"/>
</dbReference>
<evidence type="ECO:0000256" key="3">
    <source>
        <dbReference type="SAM" id="Phobius"/>
    </source>
</evidence>
<keyword evidence="3" id="KW-0812">Transmembrane</keyword>
<dbReference type="GO" id="GO:0005975">
    <property type="term" value="P:carbohydrate metabolic process"/>
    <property type="evidence" value="ECO:0007669"/>
    <property type="project" value="InterPro"/>
</dbReference>
<dbReference type="GO" id="GO:0070492">
    <property type="term" value="F:oligosaccharide binding"/>
    <property type="evidence" value="ECO:0007669"/>
    <property type="project" value="TreeGrafter"/>
</dbReference>
<evidence type="ECO:0000313" key="7">
    <source>
        <dbReference type="Proteomes" id="UP000039324"/>
    </source>
</evidence>
<geneLocation type="mitochondrion" evidence="6"/>